<gene>
    <name evidence="9" type="ORF">NEOLEDRAFT_1140299</name>
</gene>
<dbReference type="PANTHER" id="PTHR43791">
    <property type="entry name" value="PERMEASE-RELATED"/>
    <property type="match status" value="1"/>
</dbReference>
<feature type="transmembrane region" description="Helical" evidence="7">
    <location>
        <begin position="420"/>
        <end position="441"/>
    </location>
</feature>
<proteinExistence type="inferred from homology"/>
<feature type="domain" description="Major facilitator superfamily (MFS) profile" evidence="8">
    <location>
        <begin position="66"/>
        <end position="475"/>
    </location>
</feature>
<protein>
    <submittedName>
        <fullName evidence="9">MFS general substrate transporter</fullName>
    </submittedName>
</protein>
<dbReference type="InterPro" id="IPR036259">
    <property type="entry name" value="MFS_trans_sf"/>
</dbReference>
<dbReference type="GO" id="GO:0033229">
    <property type="term" value="F:cysteine transmembrane transporter activity"/>
    <property type="evidence" value="ECO:0007669"/>
    <property type="project" value="TreeGrafter"/>
</dbReference>
<dbReference type="PANTHER" id="PTHR43791:SF63">
    <property type="entry name" value="HIGH AFFINITY CYSTEINE TRANSPORTER"/>
    <property type="match status" value="1"/>
</dbReference>
<feature type="transmembrane region" description="Helical" evidence="7">
    <location>
        <begin position="453"/>
        <end position="474"/>
    </location>
</feature>
<dbReference type="AlphaFoldDB" id="A0A165PAU4"/>
<evidence type="ECO:0000256" key="1">
    <source>
        <dbReference type="ARBA" id="ARBA00004141"/>
    </source>
</evidence>
<reference evidence="9 10" key="1">
    <citation type="journal article" date="2016" name="Mol. Biol. Evol.">
        <title>Comparative Genomics of Early-Diverging Mushroom-Forming Fungi Provides Insights into the Origins of Lignocellulose Decay Capabilities.</title>
        <authorList>
            <person name="Nagy L.G."/>
            <person name="Riley R."/>
            <person name="Tritt A."/>
            <person name="Adam C."/>
            <person name="Daum C."/>
            <person name="Floudas D."/>
            <person name="Sun H."/>
            <person name="Yadav J.S."/>
            <person name="Pangilinan J."/>
            <person name="Larsson K.H."/>
            <person name="Matsuura K."/>
            <person name="Barry K."/>
            <person name="Labutti K."/>
            <person name="Kuo R."/>
            <person name="Ohm R.A."/>
            <person name="Bhattacharya S.S."/>
            <person name="Shirouzu T."/>
            <person name="Yoshinaga Y."/>
            <person name="Martin F.M."/>
            <person name="Grigoriev I.V."/>
            <person name="Hibbett D.S."/>
        </authorList>
    </citation>
    <scope>NUCLEOTIDE SEQUENCE [LARGE SCALE GENOMIC DNA]</scope>
    <source>
        <strain evidence="9 10">HHB14362 ss-1</strain>
    </source>
</reference>
<dbReference type="GO" id="GO:0016020">
    <property type="term" value="C:membrane"/>
    <property type="evidence" value="ECO:0007669"/>
    <property type="project" value="UniProtKB-SubCell"/>
</dbReference>
<name>A0A165PAU4_9AGAM</name>
<keyword evidence="3 7" id="KW-0812">Transmembrane</keyword>
<dbReference type="STRING" id="1314782.A0A165PAU4"/>
<feature type="transmembrane region" description="Helical" evidence="7">
    <location>
        <begin position="189"/>
        <end position="214"/>
    </location>
</feature>
<organism evidence="9 10">
    <name type="scientific">Neolentinus lepideus HHB14362 ss-1</name>
    <dbReference type="NCBI Taxonomy" id="1314782"/>
    <lineage>
        <taxon>Eukaryota</taxon>
        <taxon>Fungi</taxon>
        <taxon>Dikarya</taxon>
        <taxon>Basidiomycota</taxon>
        <taxon>Agaricomycotina</taxon>
        <taxon>Agaricomycetes</taxon>
        <taxon>Gloeophyllales</taxon>
        <taxon>Gloeophyllaceae</taxon>
        <taxon>Neolentinus</taxon>
    </lineage>
</organism>
<evidence type="ECO:0000313" key="9">
    <source>
        <dbReference type="EMBL" id="KZT20770.1"/>
    </source>
</evidence>
<evidence type="ECO:0000256" key="7">
    <source>
        <dbReference type="SAM" id="Phobius"/>
    </source>
</evidence>
<dbReference type="Proteomes" id="UP000076761">
    <property type="component" value="Unassembled WGS sequence"/>
</dbReference>
<feature type="transmembrane region" description="Helical" evidence="7">
    <location>
        <begin position="390"/>
        <end position="408"/>
    </location>
</feature>
<evidence type="ECO:0000256" key="4">
    <source>
        <dbReference type="ARBA" id="ARBA00022989"/>
    </source>
</evidence>
<comment type="similarity">
    <text evidence="6">Belongs to the major facilitator superfamily. Allantoate permease family.</text>
</comment>
<dbReference type="SUPFAM" id="SSF103473">
    <property type="entry name" value="MFS general substrate transporter"/>
    <property type="match status" value="1"/>
</dbReference>
<evidence type="ECO:0000256" key="2">
    <source>
        <dbReference type="ARBA" id="ARBA00022448"/>
    </source>
</evidence>
<evidence type="ECO:0000256" key="5">
    <source>
        <dbReference type="ARBA" id="ARBA00023136"/>
    </source>
</evidence>
<keyword evidence="2" id="KW-0813">Transport</keyword>
<accession>A0A165PAU4</accession>
<dbReference type="OrthoDB" id="6730379at2759"/>
<dbReference type="InterPro" id="IPR011701">
    <property type="entry name" value="MFS"/>
</dbReference>
<feature type="transmembrane region" description="Helical" evidence="7">
    <location>
        <begin position="226"/>
        <end position="246"/>
    </location>
</feature>
<dbReference type="PROSITE" id="PS50850">
    <property type="entry name" value="MFS"/>
    <property type="match status" value="1"/>
</dbReference>
<feature type="transmembrane region" description="Helical" evidence="7">
    <location>
        <begin position="103"/>
        <end position="125"/>
    </location>
</feature>
<sequence>MSSLAKEYEPPVQIEDLEDVRSADTVEAPVKGVDAEVVEFFAQNHVSAPIDESTNRRLRWMVHKRVLVVMVVTYFAQTLDKGTLSFASIMGIIKDTKLVGQQYAWLTTCVYIAILISEFPTNILLQRLPVAKYLAFNIMAWGAVLACTAACQDFTGLVIVRTLLGIFECVCQPAFVFLSTMWYTRKEQALVIGSFYAMNGFQQCVGGLIAYGIAHTHSSTIKNWQLLFTLLGSITVVWGLFVMFWLPDSPMRAKCWSKEDRVLIAERVRGNETGIQNKQFKWHQAIEGFTDATVWAVTIISFTNGLPTGGLGAFSNLILNAFGFTQLQTYLLAIAQGAIVMTFLFSGAWLSTKYDQKLLFGFLYTLPNIAGTIVFLTVPTNPHTKVGLLLAFYCTQGFGAVAILNLAVMSGNVAGRTKQVVASSMVFIAWAVGNAVGPQVFRANDAPRYIKAFIVHIIIYVIQCAVIILLRLHLVRQNVLKRRAKEPAVTTRSGQDANEGIEHRHAFDDLTDKENPDFRYVY</sequence>
<keyword evidence="5 7" id="KW-0472">Membrane</keyword>
<evidence type="ECO:0000259" key="8">
    <source>
        <dbReference type="PROSITE" id="PS50850"/>
    </source>
</evidence>
<comment type="subcellular location">
    <subcellularLocation>
        <location evidence="1">Membrane</location>
        <topology evidence="1">Multi-pass membrane protein</topology>
    </subcellularLocation>
</comment>
<evidence type="ECO:0000313" key="10">
    <source>
        <dbReference type="Proteomes" id="UP000076761"/>
    </source>
</evidence>
<evidence type="ECO:0000256" key="6">
    <source>
        <dbReference type="ARBA" id="ARBA00037968"/>
    </source>
</evidence>
<dbReference type="InParanoid" id="A0A165PAU4"/>
<feature type="transmembrane region" description="Helical" evidence="7">
    <location>
        <begin position="163"/>
        <end position="183"/>
    </location>
</feature>
<dbReference type="EMBL" id="KV425615">
    <property type="protein sequence ID" value="KZT20770.1"/>
    <property type="molecule type" value="Genomic_DNA"/>
</dbReference>
<dbReference type="FunFam" id="1.20.1250.20:FF:000064">
    <property type="entry name" value="MFS allantoate transporter"/>
    <property type="match status" value="1"/>
</dbReference>
<dbReference type="Pfam" id="PF07690">
    <property type="entry name" value="MFS_1"/>
    <property type="match status" value="1"/>
</dbReference>
<feature type="transmembrane region" description="Helical" evidence="7">
    <location>
        <begin position="330"/>
        <end position="351"/>
    </location>
</feature>
<dbReference type="Gene3D" id="1.20.1250.20">
    <property type="entry name" value="MFS general substrate transporter like domains"/>
    <property type="match status" value="2"/>
</dbReference>
<feature type="transmembrane region" description="Helical" evidence="7">
    <location>
        <begin position="131"/>
        <end position="151"/>
    </location>
</feature>
<dbReference type="InterPro" id="IPR020846">
    <property type="entry name" value="MFS_dom"/>
</dbReference>
<feature type="transmembrane region" description="Helical" evidence="7">
    <location>
        <begin position="358"/>
        <end position="378"/>
    </location>
</feature>
<evidence type="ECO:0000256" key="3">
    <source>
        <dbReference type="ARBA" id="ARBA00022692"/>
    </source>
</evidence>
<keyword evidence="10" id="KW-1185">Reference proteome</keyword>
<keyword evidence="4 7" id="KW-1133">Transmembrane helix</keyword>